<evidence type="ECO:0000313" key="4">
    <source>
        <dbReference type="EMBL" id="APT87343.1"/>
    </source>
</evidence>
<dbReference type="RefSeq" id="WP_075730263.1">
    <property type="nucleotide sequence ID" value="NZ_BJNB01000035.1"/>
</dbReference>
<dbReference type="NCBIfam" id="TIGR00426">
    <property type="entry name" value="competence protein ComEA helix-hairpin-helix repeat region"/>
    <property type="match status" value="1"/>
</dbReference>
<dbReference type="SMART" id="SM00278">
    <property type="entry name" value="HhH1"/>
    <property type="match status" value="2"/>
</dbReference>
<dbReference type="KEGG" id="cfc:CFLV_09185"/>
<reference evidence="5 7" key="2">
    <citation type="submission" date="2019-06" db="EMBL/GenBank/DDBJ databases">
        <title>Whole genome shotgun sequence of Corynebacterium flavescens NBRC 14136.</title>
        <authorList>
            <person name="Hosoyama A."/>
            <person name="Uohara A."/>
            <person name="Ohji S."/>
            <person name="Ichikawa N."/>
        </authorList>
    </citation>
    <scope>NUCLEOTIDE SEQUENCE [LARGE SCALE GENOMIC DNA]</scope>
    <source>
        <strain evidence="5 7">NBRC 14136</strain>
    </source>
</reference>
<accession>A0A1L7CNC5</accession>
<evidence type="ECO:0000259" key="3">
    <source>
        <dbReference type="SMART" id="SM00278"/>
    </source>
</evidence>
<dbReference type="InterPro" id="IPR010994">
    <property type="entry name" value="RuvA_2-like"/>
</dbReference>
<evidence type="ECO:0000313" key="5">
    <source>
        <dbReference type="EMBL" id="GEB98452.1"/>
    </source>
</evidence>
<dbReference type="Pfam" id="PF12836">
    <property type="entry name" value="HHH_3"/>
    <property type="match status" value="1"/>
</dbReference>
<feature type="transmembrane region" description="Helical" evidence="2">
    <location>
        <begin position="37"/>
        <end position="56"/>
    </location>
</feature>
<feature type="region of interest" description="Disordered" evidence="1">
    <location>
        <begin position="163"/>
        <end position="191"/>
    </location>
</feature>
<evidence type="ECO:0000256" key="2">
    <source>
        <dbReference type="SAM" id="Phobius"/>
    </source>
</evidence>
<evidence type="ECO:0000313" key="6">
    <source>
        <dbReference type="Proteomes" id="UP000185479"/>
    </source>
</evidence>
<dbReference type="GO" id="GO:0006281">
    <property type="term" value="P:DNA repair"/>
    <property type="evidence" value="ECO:0007669"/>
    <property type="project" value="InterPro"/>
</dbReference>
<dbReference type="Proteomes" id="UP000315353">
    <property type="component" value="Unassembled WGS sequence"/>
</dbReference>
<dbReference type="PANTHER" id="PTHR21180:SF32">
    <property type="entry name" value="ENDONUCLEASE_EXONUCLEASE_PHOSPHATASE FAMILY DOMAIN-CONTAINING PROTEIN 1"/>
    <property type="match status" value="1"/>
</dbReference>
<dbReference type="PANTHER" id="PTHR21180">
    <property type="entry name" value="ENDONUCLEASE/EXONUCLEASE/PHOSPHATASE FAMILY DOMAIN-CONTAINING PROTEIN 1"/>
    <property type="match status" value="1"/>
</dbReference>
<dbReference type="InterPro" id="IPR003583">
    <property type="entry name" value="Hlx-hairpin-Hlx_DNA-bd_motif"/>
</dbReference>
<dbReference type="OrthoDB" id="9758724at2"/>
<keyword evidence="6" id="KW-1185">Reference proteome</keyword>
<organism evidence="4 6">
    <name type="scientific">Corynebacterium flavescens</name>
    <dbReference type="NCBI Taxonomy" id="28028"/>
    <lineage>
        <taxon>Bacteria</taxon>
        <taxon>Bacillati</taxon>
        <taxon>Actinomycetota</taxon>
        <taxon>Actinomycetes</taxon>
        <taxon>Mycobacteriales</taxon>
        <taxon>Corynebacteriaceae</taxon>
        <taxon>Corynebacterium</taxon>
    </lineage>
</organism>
<name>A0A1L7CNC5_CORFL</name>
<evidence type="ECO:0000313" key="7">
    <source>
        <dbReference type="Proteomes" id="UP000315353"/>
    </source>
</evidence>
<dbReference type="STRING" id="28028.CFLV_09185"/>
<dbReference type="GeneID" id="82880873"/>
<dbReference type="GO" id="GO:0015628">
    <property type="term" value="P:protein secretion by the type II secretion system"/>
    <property type="evidence" value="ECO:0007669"/>
    <property type="project" value="TreeGrafter"/>
</dbReference>
<dbReference type="AlphaFoldDB" id="A0A1L7CNC5"/>
<feature type="domain" description="Helix-hairpin-helix DNA-binding motif class 1" evidence="3">
    <location>
        <begin position="226"/>
        <end position="245"/>
    </location>
</feature>
<dbReference type="GO" id="GO:0015627">
    <property type="term" value="C:type II protein secretion system complex"/>
    <property type="evidence" value="ECO:0007669"/>
    <property type="project" value="TreeGrafter"/>
</dbReference>
<proteinExistence type="predicted"/>
<dbReference type="EMBL" id="BJNB01000035">
    <property type="protein sequence ID" value="GEB98452.1"/>
    <property type="molecule type" value="Genomic_DNA"/>
</dbReference>
<feature type="domain" description="Helix-hairpin-helix DNA-binding motif class 1" evidence="3">
    <location>
        <begin position="196"/>
        <end position="215"/>
    </location>
</feature>
<reference evidence="4 6" key="1">
    <citation type="submission" date="2014-08" db="EMBL/GenBank/DDBJ databases">
        <title>Complete genome sequence of Corynebacterium flavescens OJ8(T)(=DSM 20296(T)), isolated from cheese.</title>
        <authorList>
            <person name="Ruckert C."/>
            <person name="Albersmeier A."/>
            <person name="Winkler A."/>
            <person name="Kalinowski J."/>
        </authorList>
    </citation>
    <scope>NUCLEOTIDE SEQUENCE [LARGE SCALE GENOMIC DNA]</scope>
    <source>
        <strain evidence="4 6">OJ8</strain>
    </source>
</reference>
<keyword evidence="2" id="KW-1133">Transmembrane helix</keyword>
<dbReference type="EMBL" id="CP009246">
    <property type="protein sequence ID" value="APT87343.1"/>
    <property type="molecule type" value="Genomic_DNA"/>
</dbReference>
<protein>
    <submittedName>
        <fullName evidence="5">DNA uptake protein</fullName>
    </submittedName>
</protein>
<dbReference type="GO" id="GO:0003677">
    <property type="term" value="F:DNA binding"/>
    <property type="evidence" value="ECO:0007669"/>
    <property type="project" value="InterPro"/>
</dbReference>
<dbReference type="SUPFAM" id="SSF47781">
    <property type="entry name" value="RuvA domain 2-like"/>
    <property type="match status" value="1"/>
</dbReference>
<keyword evidence="2" id="KW-0812">Transmembrane</keyword>
<feature type="compositionally biased region" description="Gly residues" evidence="1">
    <location>
        <begin position="170"/>
        <end position="185"/>
    </location>
</feature>
<sequence>MATARISDRLRELKEPTGQEEYLDVDFPRPRLRIPPWQACVVAVLVVAGVVAWLGISSRQSTQLAPVAPATPAETAGEVVNKGRGVASSESTPQAPSSVVVSVVGEVESAGLVTLAPGARLADALARARPLAHADLLGLNQAQLLVDGQQIVVLEQGSTVQGASAAGAGDSQGGGLAEAGSGPGAGKVSLNSASQKELESLSGVGEVTAAAIIAHREEIGGFNSVEQLLDVSGIGPAKFEKLKNDVTP</sequence>
<dbReference type="InterPro" id="IPR051675">
    <property type="entry name" value="Endo/Exo/Phosphatase_dom_1"/>
</dbReference>
<keyword evidence="2" id="KW-0472">Membrane</keyword>
<gene>
    <name evidence="5" type="ORF">CFL01nite_19470</name>
    <name evidence="4" type="ORF">CFLV_09185</name>
</gene>
<dbReference type="Proteomes" id="UP000185479">
    <property type="component" value="Chromosome"/>
</dbReference>
<evidence type="ECO:0000256" key="1">
    <source>
        <dbReference type="SAM" id="MobiDB-lite"/>
    </source>
</evidence>
<dbReference type="Gene3D" id="1.10.150.320">
    <property type="entry name" value="Photosystem II 12 kDa extrinsic protein"/>
    <property type="match status" value="1"/>
</dbReference>
<dbReference type="InterPro" id="IPR004509">
    <property type="entry name" value="Competence_ComEA_HhH"/>
</dbReference>